<dbReference type="EMBL" id="CP000816">
    <property type="protein sequence ID" value="ABU81656.1"/>
    <property type="molecule type" value="Genomic_DNA"/>
</dbReference>
<dbReference type="Proteomes" id="UP000000262">
    <property type="component" value="Chromosome"/>
</dbReference>
<protein>
    <submittedName>
        <fullName evidence="1">Uncharacterized protein</fullName>
    </submittedName>
</protein>
<organism evidence="1 2">
    <name type="scientific">Ignicoccus hospitalis (strain KIN4/I / DSM 18386 / JCM 14125)</name>
    <dbReference type="NCBI Taxonomy" id="453591"/>
    <lineage>
        <taxon>Archaea</taxon>
        <taxon>Thermoproteota</taxon>
        <taxon>Thermoprotei</taxon>
        <taxon>Desulfurococcales</taxon>
        <taxon>Desulfurococcaceae</taxon>
        <taxon>Ignicoccus</taxon>
    </lineage>
</organism>
<dbReference type="AlphaFoldDB" id="A8A9Q4"/>
<dbReference type="HOGENOM" id="CLU_603584_0_0_2"/>
<dbReference type="KEGG" id="iho:Igni_0473"/>
<accession>A8A9Q4</accession>
<dbReference type="eggNOG" id="arCOG02491">
    <property type="taxonomic scope" value="Archaea"/>
</dbReference>
<name>A8A9Q4_IGNH4</name>
<evidence type="ECO:0000313" key="2">
    <source>
        <dbReference type="Proteomes" id="UP000000262"/>
    </source>
</evidence>
<dbReference type="STRING" id="453591.Igni_0473"/>
<evidence type="ECO:0000313" key="1">
    <source>
        <dbReference type="EMBL" id="ABU81656.1"/>
    </source>
</evidence>
<proteinExistence type="predicted"/>
<sequence length="453" mass="50296">MEVRGEVPGLDGNKLKLGLKGKVLLKGKEGERGKFGDKEFVFQVPEVGALGKVNGVVIIYILGKGEYRGKVYGQRVEGRSEGEATFPVFPVGGAKASLEVGGIYLEKELPHPDELSELDLDFPYSVVEVGEALKVKFEAPFYALDGERLEGERELPYGTVALYQGVPEPLRRFKSEKVGEIWLGSVERAFKVRGGAVVHTSRTTVIIKDGRVRDLGIKTSCYYDDNLYSIGDKAFVDGRRLELPSEPFSCVRFANKAIFSIPSRPVTSTLTLLSPTVIVAIGPSSVPWKVPWSAFEKAKLYVAEEDYEVELSQGAYALYAGERLYAYNLFGEALAFDRELRKVWRRDSNGVRDLDELGDKVAIKTFAPPRVRLYEGRKEVLKVHTSRTSSACLSDRALFVLDGNKLRLFLLDKGFYELVSKVEPGELCAASGDLIAVISKEKVSFWKPLIRFA</sequence>
<gene>
    <name evidence="1" type="ordered locus">Igni_0473</name>
</gene>
<reference evidence="1 2" key="1">
    <citation type="journal article" date="2008" name="Genome Biol.">
        <title>A genomic analysis of the archaeal system Ignicoccus hospitalis-Nanoarchaeum equitans.</title>
        <authorList>
            <person name="Podar M."/>
            <person name="Anderson I."/>
            <person name="Makarova K.S."/>
            <person name="Elkins J.G."/>
            <person name="Ivanova N."/>
            <person name="Wall M.A."/>
            <person name="Lykidis A."/>
            <person name="Mavromatis K."/>
            <person name="Sun H."/>
            <person name="Hudson M.E."/>
            <person name="Chen W."/>
            <person name="Deciu C."/>
            <person name="Hutchison D."/>
            <person name="Eads J.R."/>
            <person name="Anderson A."/>
            <person name="Fernandes F."/>
            <person name="Szeto E."/>
            <person name="Lapidus A."/>
            <person name="Kyrpides N.C."/>
            <person name="Saier M.H.Jr."/>
            <person name="Richardson P.M."/>
            <person name="Rachel R."/>
            <person name="Huber H."/>
            <person name="Eisen J.A."/>
            <person name="Koonin E.V."/>
            <person name="Keller M."/>
            <person name="Stetter K.O."/>
        </authorList>
    </citation>
    <scope>NUCLEOTIDE SEQUENCE [LARGE SCALE GENOMIC DNA]</scope>
    <source>
        <strain evidence="2">KIN4/I / DSM 18386 / JCM 14125</strain>
    </source>
</reference>
<keyword evidence="2" id="KW-1185">Reference proteome</keyword>